<dbReference type="EMBL" id="JBHSMX010000011">
    <property type="protein sequence ID" value="MFC5520748.1"/>
    <property type="molecule type" value="Genomic_DNA"/>
</dbReference>
<organism evidence="1 2">
    <name type="scientific">Polaromonas jejuensis</name>
    <dbReference type="NCBI Taxonomy" id="457502"/>
    <lineage>
        <taxon>Bacteria</taxon>
        <taxon>Pseudomonadati</taxon>
        <taxon>Pseudomonadota</taxon>
        <taxon>Betaproteobacteria</taxon>
        <taxon>Burkholderiales</taxon>
        <taxon>Comamonadaceae</taxon>
        <taxon>Polaromonas</taxon>
    </lineage>
</organism>
<evidence type="ECO:0000313" key="1">
    <source>
        <dbReference type="EMBL" id="MFC5520748.1"/>
    </source>
</evidence>
<proteinExistence type="predicted"/>
<dbReference type="RefSeq" id="WP_157090179.1">
    <property type="nucleotide sequence ID" value="NZ_JBHSMX010000011.1"/>
</dbReference>
<sequence>MYFKPGAGQHVASLPVVPGSGGAKGSGLAWIETGESEETFKELLGDVASPRNFQFEIRYNGGTAGLYAMGINMRKGLKEIRRNAVKHQACPRVPCRRRTRRGSSAEWDRSAAWCRCQGRGRVSLVSGQMLMGEGNGHRALANRRCDTAGGNVDTCKGYPSS</sequence>
<protein>
    <submittedName>
        <fullName evidence="1">Uncharacterized protein</fullName>
    </submittedName>
</protein>
<name>A0ABW0Q8F6_9BURK</name>
<accession>A0ABW0Q8F6</accession>
<gene>
    <name evidence="1" type="ORF">ACFPP7_07425</name>
</gene>
<evidence type="ECO:0000313" key="2">
    <source>
        <dbReference type="Proteomes" id="UP001596084"/>
    </source>
</evidence>
<dbReference type="Proteomes" id="UP001596084">
    <property type="component" value="Unassembled WGS sequence"/>
</dbReference>
<keyword evidence="2" id="KW-1185">Reference proteome</keyword>
<comment type="caution">
    <text evidence="1">The sequence shown here is derived from an EMBL/GenBank/DDBJ whole genome shotgun (WGS) entry which is preliminary data.</text>
</comment>
<reference evidence="2" key="1">
    <citation type="journal article" date="2019" name="Int. J. Syst. Evol. Microbiol.">
        <title>The Global Catalogue of Microorganisms (GCM) 10K type strain sequencing project: providing services to taxonomists for standard genome sequencing and annotation.</title>
        <authorList>
            <consortium name="The Broad Institute Genomics Platform"/>
            <consortium name="The Broad Institute Genome Sequencing Center for Infectious Disease"/>
            <person name="Wu L."/>
            <person name="Ma J."/>
        </authorList>
    </citation>
    <scope>NUCLEOTIDE SEQUENCE [LARGE SCALE GENOMIC DNA]</scope>
    <source>
        <strain evidence="2">CGMCC 4.7277</strain>
    </source>
</reference>